<proteinExistence type="predicted"/>
<evidence type="ECO:0000313" key="2">
    <source>
        <dbReference type="EMBL" id="GGD62188.1"/>
    </source>
</evidence>
<dbReference type="Proteomes" id="UP000614272">
    <property type="component" value="Unassembled WGS sequence"/>
</dbReference>
<comment type="caution">
    <text evidence="2">The sequence shown here is derived from an EMBL/GenBank/DDBJ whole genome shotgun (WGS) entry which is preliminary data.</text>
</comment>
<keyword evidence="3" id="KW-1185">Reference proteome</keyword>
<feature type="region of interest" description="Disordered" evidence="1">
    <location>
        <begin position="28"/>
        <end position="62"/>
    </location>
</feature>
<organism evidence="2 3">
    <name type="scientific">Lacimicrobium alkaliphilum</name>
    <dbReference type="NCBI Taxonomy" id="1526571"/>
    <lineage>
        <taxon>Bacteria</taxon>
        <taxon>Pseudomonadati</taxon>
        <taxon>Pseudomonadota</taxon>
        <taxon>Gammaproteobacteria</taxon>
        <taxon>Alteromonadales</taxon>
        <taxon>Alteromonadaceae</taxon>
        <taxon>Lacimicrobium</taxon>
    </lineage>
</organism>
<dbReference type="EMBL" id="BMGJ01000005">
    <property type="protein sequence ID" value="GGD62188.1"/>
    <property type="molecule type" value="Genomic_DNA"/>
</dbReference>
<gene>
    <name evidence="2" type="ORF">GCM10011357_16830</name>
</gene>
<evidence type="ECO:0008006" key="4">
    <source>
        <dbReference type="Google" id="ProtNLM"/>
    </source>
</evidence>
<protein>
    <recommendedName>
        <fullName evidence="4">VCBS repeat-containing protein</fullName>
    </recommendedName>
</protein>
<sequence length="319" mass="36171">MQIESYQASFGLTQQRMFHREREVIGRQGAVPESEMQPQRSIQISKAEKLNSDEEPESDQDYRQTLKKRLIELMSGRELEWYDPSQLRNKNNQSESAQQTAQVEAETRLLVREQTLDYQAYQLQFDLQVQGVDGQNSAFSASLDWEQLNITDSLSVMTAQQLKDPLVLNFDWQAVSFNGDTPFDLDSDGNTDRLPTPEGDAGYLVRDVNRNGEMDSSKELIGAHSGDAWADISAMDSNSDGWLNSNDKAFDQLYWWQPGAGKQLFSLTDLKVDGLLLQGADTRADIAPEGENQARLRRSGAFIYQGNQLGLMQQFDFYI</sequence>
<evidence type="ECO:0000256" key="1">
    <source>
        <dbReference type="SAM" id="MobiDB-lite"/>
    </source>
</evidence>
<name>A0ABQ1R8P3_9ALTE</name>
<reference evidence="3" key="1">
    <citation type="journal article" date="2019" name="Int. J. Syst. Evol. Microbiol.">
        <title>The Global Catalogue of Microorganisms (GCM) 10K type strain sequencing project: providing services to taxonomists for standard genome sequencing and annotation.</title>
        <authorList>
            <consortium name="The Broad Institute Genomics Platform"/>
            <consortium name="The Broad Institute Genome Sequencing Center for Infectious Disease"/>
            <person name="Wu L."/>
            <person name="Ma J."/>
        </authorList>
    </citation>
    <scope>NUCLEOTIDE SEQUENCE [LARGE SCALE GENOMIC DNA]</scope>
    <source>
        <strain evidence="3">CGMCC 1.12923</strain>
    </source>
</reference>
<accession>A0ABQ1R8P3</accession>
<dbReference type="PANTHER" id="PTHR39431:SF1">
    <property type="entry name" value="FRPA_C-RELATED PROTEIN"/>
    <property type="match status" value="1"/>
</dbReference>
<evidence type="ECO:0000313" key="3">
    <source>
        <dbReference type="Proteomes" id="UP000614272"/>
    </source>
</evidence>
<dbReference type="RefSeq" id="WP_099033770.1">
    <property type="nucleotide sequence ID" value="NZ_BMGJ01000005.1"/>
</dbReference>
<dbReference type="PANTHER" id="PTHR39431">
    <property type="entry name" value="FRPA/C-RELATED PROTEIN"/>
    <property type="match status" value="1"/>
</dbReference>